<keyword evidence="1" id="KW-0732">Signal</keyword>
<reference evidence="3" key="1">
    <citation type="journal article" date="2019" name="Int. J. Syst. Evol. Microbiol.">
        <title>The Global Catalogue of Microorganisms (GCM) 10K type strain sequencing project: providing services to taxonomists for standard genome sequencing and annotation.</title>
        <authorList>
            <consortium name="The Broad Institute Genomics Platform"/>
            <consortium name="The Broad Institute Genome Sequencing Center for Infectious Disease"/>
            <person name="Wu L."/>
            <person name="Ma J."/>
        </authorList>
    </citation>
    <scope>NUCLEOTIDE SEQUENCE [LARGE SCALE GENOMIC DNA]</scope>
    <source>
        <strain evidence="3">YJ-61-S</strain>
    </source>
</reference>
<gene>
    <name evidence="2" type="ORF">ACFO3O_02325</name>
</gene>
<proteinExistence type="predicted"/>
<name>A0ABV9HRD4_9FLAO</name>
<keyword evidence="3" id="KW-1185">Reference proteome</keyword>
<dbReference type="EMBL" id="JBHSFV010000001">
    <property type="protein sequence ID" value="MFC4632722.1"/>
    <property type="molecule type" value="Genomic_DNA"/>
</dbReference>
<feature type="chain" id="PRO_5047106960" description="Bacterial toxin 23 domain-containing protein" evidence="1">
    <location>
        <begin position="26"/>
        <end position="317"/>
    </location>
</feature>
<sequence>MTVQHYLLLSFFLLCQTLYSQQLQADGGMQLKAEITLGNQNQWLKIGVFGFGVVNYGDASIESGVSFATYQFFKRHTKKRSGLAYSYEFFALAGIGKNTNLLGSAVSEMNSSIIFDPFEKGGFNGLGFGFGKDYLPGDLKSYGIRRGQFIMRFSNADHSMHAVFSNDFKFGTIFNGQRTDYATTGSLTLGVTQIQSVHRVYQGGIGLALFTPQADYSRSPRNKMNSDDGRKNVWFTLPPFKDLFYANVYAFGTYQDEHYELHSKIGLNSQWIGAYVQNTLHDGFGLNPRYPWNVEEKDTLFFEITGSAIYNPENTDD</sequence>
<comment type="caution">
    <text evidence="2">The sequence shown here is derived from an EMBL/GenBank/DDBJ whole genome shotgun (WGS) entry which is preliminary data.</text>
</comment>
<accession>A0ABV9HRD4</accession>
<organism evidence="2 3">
    <name type="scientific">Dokdonia ponticola</name>
    <dbReference type="NCBI Taxonomy" id="2041041"/>
    <lineage>
        <taxon>Bacteria</taxon>
        <taxon>Pseudomonadati</taxon>
        <taxon>Bacteroidota</taxon>
        <taxon>Flavobacteriia</taxon>
        <taxon>Flavobacteriales</taxon>
        <taxon>Flavobacteriaceae</taxon>
        <taxon>Dokdonia</taxon>
    </lineage>
</organism>
<evidence type="ECO:0000313" key="2">
    <source>
        <dbReference type="EMBL" id="MFC4632722.1"/>
    </source>
</evidence>
<dbReference type="Proteomes" id="UP001596043">
    <property type="component" value="Unassembled WGS sequence"/>
</dbReference>
<feature type="signal peptide" evidence="1">
    <location>
        <begin position="1"/>
        <end position="25"/>
    </location>
</feature>
<evidence type="ECO:0000256" key="1">
    <source>
        <dbReference type="SAM" id="SignalP"/>
    </source>
</evidence>
<protein>
    <recommendedName>
        <fullName evidence="4">Bacterial toxin 23 domain-containing protein</fullName>
    </recommendedName>
</protein>
<evidence type="ECO:0008006" key="4">
    <source>
        <dbReference type="Google" id="ProtNLM"/>
    </source>
</evidence>
<evidence type="ECO:0000313" key="3">
    <source>
        <dbReference type="Proteomes" id="UP001596043"/>
    </source>
</evidence>
<dbReference type="RefSeq" id="WP_379976924.1">
    <property type="nucleotide sequence ID" value="NZ_JBHSFV010000001.1"/>
</dbReference>